<feature type="transmembrane region" description="Helical" evidence="1">
    <location>
        <begin position="181"/>
        <end position="202"/>
    </location>
</feature>
<feature type="transmembrane region" description="Helical" evidence="1">
    <location>
        <begin position="222"/>
        <end position="241"/>
    </location>
</feature>
<dbReference type="RefSeq" id="XP_049126717.1">
    <property type="nucleotide sequence ID" value="XM_049270760.1"/>
</dbReference>
<dbReference type="GO" id="GO:0016747">
    <property type="term" value="F:acyltransferase activity, transferring groups other than amino-acyl groups"/>
    <property type="evidence" value="ECO:0007669"/>
    <property type="project" value="InterPro"/>
</dbReference>
<dbReference type="InterPro" id="IPR050879">
    <property type="entry name" value="Acyltransferase_3"/>
</dbReference>
<feature type="transmembrane region" description="Helical" evidence="1">
    <location>
        <begin position="275"/>
        <end position="300"/>
    </location>
</feature>
<reference evidence="3 4" key="1">
    <citation type="submission" date="2022-03" db="EMBL/GenBank/DDBJ databases">
        <title>Genome data of Colletotrichum spp.</title>
        <authorList>
            <person name="Utami Y.D."/>
            <person name="Hiruma K."/>
        </authorList>
    </citation>
    <scope>NUCLEOTIDE SEQUENCE [LARGE SCALE GENOMIC DNA]</scope>
    <source>
        <strain evidence="3 4">MAFF 239500</strain>
    </source>
</reference>
<dbReference type="PANTHER" id="PTHR23028">
    <property type="entry name" value="ACETYLTRANSFERASE"/>
    <property type="match status" value="1"/>
</dbReference>
<keyword evidence="1" id="KW-1133">Transmembrane helix</keyword>
<evidence type="ECO:0000313" key="4">
    <source>
        <dbReference type="Proteomes" id="UP001055115"/>
    </source>
</evidence>
<dbReference type="Pfam" id="PF01757">
    <property type="entry name" value="Acyl_transf_3"/>
    <property type="match status" value="1"/>
</dbReference>
<dbReference type="GeneID" id="73325350"/>
<dbReference type="InterPro" id="IPR002656">
    <property type="entry name" value="Acyl_transf_3_dom"/>
</dbReference>
<feature type="domain" description="Acyltransferase 3" evidence="2">
    <location>
        <begin position="85"/>
        <end position="449"/>
    </location>
</feature>
<dbReference type="AlphaFoldDB" id="A0AA37LHU7"/>
<evidence type="ECO:0000313" key="3">
    <source>
        <dbReference type="EMBL" id="GKT44367.1"/>
    </source>
</evidence>
<feature type="transmembrane region" description="Helical" evidence="1">
    <location>
        <begin position="253"/>
        <end position="269"/>
    </location>
</feature>
<feature type="transmembrane region" description="Helical" evidence="1">
    <location>
        <begin position="400"/>
        <end position="420"/>
    </location>
</feature>
<name>A0AA37LHU7_9PEZI</name>
<feature type="transmembrane region" description="Helical" evidence="1">
    <location>
        <begin position="352"/>
        <end position="379"/>
    </location>
</feature>
<proteinExistence type="predicted"/>
<accession>A0AA37LHU7</accession>
<keyword evidence="4" id="KW-1185">Reference proteome</keyword>
<evidence type="ECO:0000256" key="1">
    <source>
        <dbReference type="SAM" id="Phobius"/>
    </source>
</evidence>
<gene>
    <name evidence="3" type="ORF">ColSpa_04548</name>
</gene>
<feature type="transmembrane region" description="Helical" evidence="1">
    <location>
        <begin position="131"/>
        <end position="152"/>
    </location>
</feature>
<keyword evidence="1" id="KW-0812">Transmembrane</keyword>
<dbReference type="EMBL" id="BQXU01000009">
    <property type="protein sequence ID" value="GKT44367.1"/>
    <property type="molecule type" value="Genomic_DNA"/>
</dbReference>
<evidence type="ECO:0000259" key="2">
    <source>
        <dbReference type="Pfam" id="PF01757"/>
    </source>
</evidence>
<keyword evidence="1" id="KW-0472">Membrane</keyword>
<feature type="transmembrane region" description="Helical" evidence="1">
    <location>
        <begin position="320"/>
        <end position="340"/>
    </location>
</feature>
<feature type="transmembrane region" description="Helical" evidence="1">
    <location>
        <begin position="432"/>
        <end position="450"/>
    </location>
</feature>
<comment type="caution">
    <text evidence="3">The sequence shown here is derived from an EMBL/GenBank/DDBJ whole genome shotgun (WGS) entry which is preliminary data.</text>
</comment>
<dbReference type="Proteomes" id="UP001055115">
    <property type="component" value="Unassembled WGS sequence"/>
</dbReference>
<sequence length="474" mass="52964">MDKLDSLRSWIAEALSGKKYTALLEDGTDALSAEGLLHEPKSEQSRWRTNGARNCFWVMMPSYLARAFGHASDNSEIPAANATSDLNGLRGIASVIVALQHTVDADYPLIHRGWGDTDDDHHLIQLPIVRMLTSGILMVDVFFIISGFALTYGPLKKSYGGQSAAAISSMPSSIFRRPFRLFMPVIPVLAVTTVLVYLQAFYALNSTEPMAPVASGFWDHIYYIWRSLVLIITAGTNNTIMPQGWTLTAEYEGSILVFLCCMAFVRTSPKVRIPLVLSLLIFLFNLGRLQQCLFLTGMLLADFRHERKRLPNLPGAIQKAVTLVSWMMFVLALFLGGWPVHGNAAAAMGFSWFAWVPTFGIPAPGFFQFVSSIMLVVALENLPVLQRVLNMPWALYLGEISYGLYLVHWVCGKCFLTYGLKLRLVHDGHSLAFAWSVLFAITVVLTLWLGDVHWRLVDQRCVRFAHWLSKKLGI</sequence>
<protein>
    <recommendedName>
        <fullName evidence="2">Acyltransferase 3 domain-containing protein</fullName>
    </recommendedName>
</protein>
<dbReference type="PANTHER" id="PTHR23028:SF134">
    <property type="entry name" value="PUTATIVE (AFU_ORTHOLOGUE AFUA_4G08520)-RELATED"/>
    <property type="match status" value="1"/>
</dbReference>
<organism evidence="3 4">
    <name type="scientific">Colletotrichum spaethianum</name>
    <dbReference type="NCBI Taxonomy" id="700344"/>
    <lineage>
        <taxon>Eukaryota</taxon>
        <taxon>Fungi</taxon>
        <taxon>Dikarya</taxon>
        <taxon>Ascomycota</taxon>
        <taxon>Pezizomycotina</taxon>
        <taxon>Sordariomycetes</taxon>
        <taxon>Hypocreomycetidae</taxon>
        <taxon>Glomerellales</taxon>
        <taxon>Glomerellaceae</taxon>
        <taxon>Colletotrichum</taxon>
        <taxon>Colletotrichum spaethianum species complex</taxon>
    </lineage>
</organism>